<dbReference type="CDD" id="cd12119">
    <property type="entry name" value="ttLC_FACS_AlkK_like"/>
    <property type="match status" value="1"/>
</dbReference>
<dbReference type="PROSITE" id="PS00455">
    <property type="entry name" value="AMP_BINDING"/>
    <property type="match status" value="1"/>
</dbReference>
<dbReference type="InterPro" id="IPR042099">
    <property type="entry name" value="ANL_N_sf"/>
</dbReference>
<sequence>MRSTMQTTPLLLSRFLDYGATAYADSEVITWTADGPRRSTNAEVAADCKRLANALRSLGVTGDQRVGTFMWNNEEHLELYIGVPSMGAVLHTINIRLFPQQMIFTINHAEDYVVVVDNTLAEPFSKILAHAPTVKHVIVNGPVPEEVKAALAGDGAREVHDYRALLDAQPAEFEWPVLDENDGASMCYTSGTTGDPKGVVYSHRSNYLHTLQLAMPTALSLKQGDVVLTIVPLFHANSWGVAYAGFATGATLVLPDRFLQAAPLATMIEQLKVTNALAVPTIWNDLLHHLEAHPESDISTLKSAIVGGSACPPALMKAFQEKFDVTVYHGWGMTETSPLATVAVPPPGLEGQEYWDRRFMQGRLSMSVDARLVGPDGETLPNDGESVGEVEVRGPWITASYYNADAPEKFDDGWLRTGDVGKLTPDLFLTLTDRAKDVIKSGGEWISSVDLENQLMAHPAVREASVVGVPDEKWGERPLATVVLEEGSSVTTEELRDFLAERVARWQVPERWAFIAEVPKTSVGKFDKKVIRARYADGDLEVVEVGKPAS</sequence>
<dbReference type="InterPro" id="IPR020845">
    <property type="entry name" value="AMP-binding_CS"/>
</dbReference>
<dbReference type="Pfam" id="PF00501">
    <property type="entry name" value="AMP-binding"/>
    <property type="match status" value="1"/>
</dbReference>
<dbReference type="InterPro" id="IPR000873">
    <property type="entry name" value="AMP-dep_synth/lig_dom"/>
</dbReference>
<keyword evidence="8" id="KW-1185">Reference proteome</keyword>
<dbReference type="Proteomes" id="UP001612915">
    <property type="component" value="Unassembled WGS sequence"/>
</dbReference>
<dbReference type="InterPro" id="IPR045851">
    <property type="entry name" value="AMP-bd_C_sf"/>
</dbReference>
<evidence type="ECO:0000259" key="5">
    <source>
        <dbReference type="Pfam" id="PF00501"/>
    </source>
</evidence>
<dbReference type="Pfam" id="PF13193">
    <property type="entry name" value="AMP-binding_C"/>
    <property type="match status" value="1"/>
</dbReference>
<keyword evidence="4" id="KW-0443">Lipid metabolism</keyword>
<keyword evidence="2 7" id="KW-0436">Ligase</keyword>
<dbReference type="PANTHER" id="PTHR43859">
    <property type="entry name" value="ACYL-ACTIVATING ENZYME"/>
    <property type="match status" value="1"/>
</dbReference>
<evidence type="ECO:0000256" key="3">
    <source>
        <dbReference type="ARBA" id="ARBA00022832"/>
    </source>
</evidence>
<evidence type="ECO:0000256" key="1">
    <source>
        <dbReference type="ARBA" id="ARBA00006432"/>
    </source>
</evidence>
<feature type="domain" description="AMP-binding enzyme C-terminal" evidence="6">
    <location>
        <begin position="451"/>
        <end position="525"/>
    </location>
</feature>
<dbReference type="PANTHER" id="PTHR43859:SF4">
    <property type="entry name" value="BUTANOATE--COA LIGASE AAE1-RELATED"/>
    <property type="match status" value="1"/>
</dbReference>
<comment type="similarity">
    <text evidence="1">Belongs to the ATP-dependent AMP-binding enzyme family.</text>
</comment>
<reference evidence="7 8" key="1">
    <citation type="submission" date="2024-10" db="EMBL/GenBank/DDBJ databases">
        <title>The Natural Products Discovery Center: Release of the First 8490 Sequenced Strains for Exploring Actinobacteria Biosynthetic Diversity.</title>
        <authorList>
            <person name="Kalkreuter E."/>
            <person name="Kautsar S.A."/>
            <person name="Yang D."/>
            <person name="Bader C.D."/>
            <person name="Teijaro C.N."/>
            <person name="Fluegel L."/>
            <person name="Davis C.M."/>
            <person name="Simpson J.R."/>
            <person name="Lauterbach L."/>
            <person name="Steele A.D."/>
            <person name="Gui C."/>
            <person name="Meng S."/>
            <person name="Li G."/>
            <person name="Viehrig K."/>
            <person name="Ye F."/>
            <person name="Su P."/>
            <person name="Kiefer A.F."/>
            <person name="Nichols A."/>
            <person name="Cepeda A.J."/>
            <person name="Yan W."/>
            <person name="Fan B."/>
            <person name="Jiang Y."/>
            <person name="Adhikari A."/>
            <person name="Zheng C.-J."/>
            <person name="Schuster L."/>
            <person name="Cowan T.M."/>
            <person name="Smanski M.J."/>
            <person name="Chevrette M.G."/>
            <person name="De Carvalho L.P.S."/>
            <person name="Shen B."/>
        </authorList>
    </citation>
    <scope>NUCLEOTIDE SEQUENCE [LARGE SCALE GENOMIC DNA]</scope>
    <source>
        <strain evidence="7 8">NPDC049639</strain>
    </source>
</reference>
<accession>A0ABW8AIG5</accession>
<dbReference type="Gene3D" id="3.30.300.30">
    <property type="match status" value="1"/>
</dbReference>
<name>A0ABW8AIG5_9ACTN</name>
<dbReference type="NCBIfam" id="NF004837">
    <property type="entry name" value="PRK06187.1"/>
    <property type="match status" value="1"/>
</dbReference>
<comment type="caution">
    <text evidence="7">The sequence shown here is derived from an EMBL/GenBank/DDBJ whole genome shotgun (WGS) entry which is preliminary data.</text>
</comment>
<feature type="domain" description="AMP-dependent synthetase/ligase" evidence="5">
    <location>
        <begin position="20"/>
        <end position="402"/>
    </location>
</feature>
<dbReference type="InterPro" id="IPR025110">
    <property type="entry name" value="AMP-bd_C"/>
</dbReference>
<dbReference type="GO" id="GO:0016874">
    <property type="term" value="F:ligase activity"/>
    <property type="evidence" value="ECO:0007669"/>
    <property type="project" value="UniProtKB-KW"/>
</dbReference>
<evidence type="ECO:0000313" key="7">
    <source>
        <dbReference type="EMBL" id="MFI7586152.1"/>
    </source>
</evidence>
<proteinExistence type="inferred from homology"/>
<keyword evidence="3" id="KW-0276">Fatty acid metabolism</keyword>
<gene>
    <name evidence="7" type="ORF">ACIB24_03650</name>
</gene>
<evidence type="ECO:0000259" key="6">
    <source>
        <dbReference type="Pfam" id="PF13193"/>
    </source>
</evidence>
<dbReference type="SUPFAM" id="SSF56801">
    <property type="entry name" value="Acetyl-CoA synthetase-like"/>
    <property type="match status" value="1"/>
</dbReference>
<dbReference type="EMBL" id="JBITLV010000001">
    <property type="protein sequence ID" value="MFI7586152.1"/>
    <property type="molecule type" value="Genomic_DNA"/>
</dbReference>
<dbReference type="Gene3D" id="3.40.50.12780">
    <property type="entry name" value="N-terminal domain of ligase-like"/>
    <property type="match status" value="1"/>
</dbReference>
<protein>
    <submittedName>
        <fullName evidence="7">Long-chain fatty acid--CoA ligase</fullName>
    </submittedName>
</protein>
<dbReference type="RefSeq" id="WP_398275295.1">
    <property type="nucleotide sequence ID" value="NZ_JBITLV010000001.1"/>
</dbReference>
<evidence type="ECO:0000256" key="2">
    <source>
        <dbReference type="ARBA" id="ARBA00022598"/>
    </source>
</evidence>
<evidence type="ECO:0000313" key="8">
    <source>
        <dbReference type="Proteomes" id="UP001612915"/>
    </source>
</evidence>
<organism evidence="7 8">
    <name type="scientific">Spongisporangium articulatum</name>
    <dbReference type="NCBI Taxonomy" id="3362603"/>
    <lineage>
        <taxon>Bacteria</taxon>
        <taxon>Bacillati</taxon>
        <taxon>Actinomycetota</taxon>
        <taxon>Actinomycetes</taxon>
        <taxon>Kineosporiales</taxon>
        <taxon>Kineosporiaceae</taxon>
        <taxon>Spongisporangium</taxon>
    </lineage>
</organism>
<evidence type="ECO:0000256" key="4">
    <source>
        <dbReference type="ARBA" id="ARBA00023098"/>
    </source>
</evidence>